<dbReference type="EMBL" id="BRPK01000010">
    <property type="protein sequence ID" value="GLB41538.1"/>
    <property type="molecule type" value="Genomic_DNA"/>
</dbReference>
<dbReference type="Proteomes" id="UP001063166">
    <property type="component" value="Unassembled WGS sequence"/>
</dbReference>
<protein>
    <submittedName>
        <fullName evidence="1">Uncharacterized protein</fullName>
    </submittedName>
</protein>
<sequence>MTSGVPSSPESGQPYITLLITTESCILHSVMGLTRLLAVQNSTDRAVPPLKEFISLCMQHPAHMKKSTSCFSSSVKFLYAALLKCKQTLRNVAMLRSSFSFSSTPIELESMLPGLASVEGWELGWTVLIQMNHTAQQVSFERTKSFDY</sequence>
<gene>
    <name evidence="1" type="ORF">LshimejAT787_1001380</name>
</gene>
<evidence type="ECO:0000313" key="1">
    <source>
        <dbReference type="EMBL" id="GLB41538.1"/>
    </source>
</evidence>
<evidence type="ECO:0000313" key="2">
    <source>
        <dbReference type="Proteomes" id="UP001063166"/>
    </source>
</evidence>
<organism evidence="1 2">
    <name type="scientific">Lyophyllum shimeji</name>
    <name type="common">Hon-shimeji</name>
    <name type="synonym">Tricholoma shimeji</name>
    <dbReference type="NCBI Taxonomy" id="47721"/>
    <lineage>
        <taxon>Eukaryota</taxon>
        <taxon>Fungi</taxon>
        <taxon>Dikarya</taxon>
        <taxon>Basidiomycota</taxon>
        <taxon>Agaricomycotina</taxon>
        <taxon>Agaricomycetes</taxon>
        <taxon>Agaricomycetidae</taxon>
        <taxon>Agaricales</taxon>
        <taxon>Tricholomatineae</taxon>
        <taxon>Lyophyllaceae</taxon>
        <taxon>Lyophyllum</taxon>
    </lineage>
</organism>
<proteinExistence type="predicted"/>
<keyword evidence="2" id="KW-1185">Reference proteome</keyword>
<comment type="caution">
    <text evidence="1">The sequence shown here is derived from an EMBL/GenBank/DDBJ whole genome shotgun (WGS) entry which is preliminary data.</text>
</comment>
<accession>A0A9P3PTZ0</accession>
<name>A0A9P3PTZ0_LYOSH</name>
<reference evidence="1" key="1">
    <citation type="submission" date="2022-07" db="EMBL/GenBank/DDBJ databases">
        <title>The genome of Lyophyllum shimeji provides insight into the initial evolution of ectomycorrhizal fungal genome.</title>
        <authorList>
            <person name="Kobayashi Y."/>
            <person name="Shibata T."/>
            <person name="Hirakawa H."/>
            <person name="Shigenobu S."/>
            <person name="Nishiyama T."/>
            <person name="Yamada A."/>
            <person name="Hasebe M."/>
            <person name="Kawaguchi M."/>
        </authorList>
    </citation>
    <scope>NUCLEOTIDE SEQUENCE</scope>
    <source>
        <strain evidence="1">AT787</strain>
    </source>
</reference>
<dbReference type="AlphaFoldDB" id="A0A9P3PTZ0"/>